<dbReference type="GO" id="GO:0030553">
    <property type="term" value="F:cGMP binding"/>
    <property type="evidence" value="ECO:0007669"/>
    <property type="project" value="UniProtKB-KW"/>
</dbReference>
<protein>
    <recommendedName>
        <fullName evidence="17">Cyclic nucleotide-binding domain-containing protein</fullName>
    </recommendedName>
</protein>
<evidence type="ECO:0000256" key="15">
    <source>
        <dbReference type="SAM" id="MobiDB-lite"/>
    </source>
</evidence>
<evidence type="ECO:0000256" key="8">
    <source>
        <dbReference type="ARBA" id="ARBA00022989"/>
    </source>
</evidence>
<evidence type="ECO:0000256" key="2">
    <source>
        <dbReference type="ARBA" id="ARBA00010486"/>
    </source>
</evidence>
<dbReference type="AlphaFoldDB" id="A0AAE0AJD0"/>
<proteinExistence type="inferred from homology"/>
<comment type="similarity">
    <text evidence="2">Belongs to the cyclic nucleotide-gated cation channel (TC 1.A.1.5) family.</text>
</comment>
<feature type="domain" description="Cyclic nucleotide-binding" evidence="17">
    <location>
        <begin position="277"/>
        <end position="375"/>
    </location>
</feature>
<keyword evidence="12" id="KW-0114">cAMP</keyword>
<dbReference type="PANTHER" id="PTHR45651">
    <property type="entry name" value="CYCLIC NUCLEOTIDE-GATED ION CHANNEL 15-RELATED-RELATED"/>
    <property type="match status" value="1"/>
</dbReference>
<dbReference type="InterPro" id="IPR000595">
    <property type="entry name" value="cNMP-bd_dom"/>
</dbReference>
<organism evidence="18 19">
    <name type="scientific">Dipteronia sinensis</name>
    <dbReference type="NCBI Taxonomy" id="43782"/>
    <lineage>
        <taxon>Eukaryota</taxon>
        <taxon>Viridiplantae</taxon>
        <taxon>Streptophyta</taxon>
        <taxon>Embryophyta</taxon>
        <taxon>Tracheophyta</taxon>
        <taxon>Spermatophyta</taxon>
        <taxon>Magnoliopsida</taxon>
        <taxon>eudicotyledons</taxon>
        <taxon>Gunneridae</taxon>
        <taxon>Pentapetalae</taxon>
        <taxon>rosids</taxon>
        <taxon>malvids</taxon>
        <taxon>Sapindales</taxon>
        <taxon>Sapindaceae</taxon>
        <taxon>Hippocastanoideae</taxon>
        <taxon>Acereae</taxon>
        <taxon>Dipteronia</taxon>
    </lineage>
</organism>
<keyword evidence="9" id="KW-0142">cGMP-binding</keyword>
<evidence type="ECO:0000256" key="7">
    <source>
        <dbReference type="ARBA" id="ARBA00022860"/>
    </source>
</evidence>
<dbReference type="Pfam" id="PF00520">
    <property type="entry name" value="Ion_trans"/>
    <property type="match status" value="1"/>
</dbReference>
<dbReference type="CDD" id="cd00038">
    <property type="entry name" value="CAP_ED"/>
    <property type="match status" value="1"/>
</dbReference>
<comment type="caution">
    <text evidence="18">The sequence shown here is derived from an EMBL/GenBank/DDBJ whole genome shotgun (WGS) entry which is preliminary data.</text>
</comment>
<dbReference type="PANTHER" id="PTHR45651:SF5">
    <property type="entry name" value="CYCLIC NUCLEOTIDE-GATED ION CHANNEL 1"/>
    <property type="match status" value="1"/>
</dbReference>
<keyword evidence="14" id="KW-0407">Ion channel</keyword>
<dbReference type="GO" id="GO:0005516">
    <property type="term" value="F:calmodulin binding"/>
    <property type="evidence" value="ECO:0007669"/>
    <property type="project" value="UniProtKB-KW"/>
</dbReference>
<dbReference type="InterPro" id="IPR005821">
    <property type="entry name" value="Ion_trans_dom"/>
</dbReference>
<reference evidence="18" key="1">
    <citation type="journal article" date="2023" name="Plant J.">
        <title>Genome sequences and population genomics provide insights into the demographic history, inbreeding, and mutation load of two 'living fossil' tree species of Dipteronia.</title>
        <authorList>
            <person name="Feng Y."/>
            <person name="Comes H.P."/>
            <person name="Chen J."/>
            <person name="Zhu S."/>
            <person name="Lu R."/>
            <person name="Zhang X."/>
            <person name="Li P."/>
            <person name="Qiu J."/>
            <person name="Olsen K.M."/>
            <person name="Qiu Y."/>
        </authorList>
    </citation>
    <scope>NUCLEOTIDE SEQUENCE</scope>
    <source>
        <strain evidence="18">NBL</strain>
    </source>
</reference>
<sequence length="452" mass="52158">MEIRAPIFSIVLGIFLVVYLVRVIGIYRLFTEEVTRTSSNKLAKAALIKIVLNLLLYLYGGHLFGGLWYLLAVWKKMECWKKACSKHDGCHYANHRFNVGPGDNKFLNDICFPKTEDTKSYELGIFKDAFESRIVDTTTEFWNKLLYCFRWGIQNLSGFGQNLEVSTHAWENIFVILIAIYGMGTFTFFIGNMQVGIHYFQEKRWRKEEIRRKQEETEKWVPFRNLSEKLQNVIKEYQQYNWNGDVDVKNLLSNLPENHEINVKRELCLELLKKVEKFGMLKEKSLFQLCDCVKPMVYAERAYIVRQGDPTDKMLFVLQGKLWTFSSSSRVTVAGSSATHNVSHPKEKKDILKNGDFWGEELVNWFQNIPSSSKVPNSDRTVQALTKVEAFVLMAGDLKHLYDQKADVIKSVLKTFMISKRNATTTSTQEQTPPLPGEGELNIGPEIIVQGQ</sequence>
<dbReference type="InterPro" id="IPR018490">
    <property type="entry name" value="cNMP-bd_dom_sf"/>
</dbReference>
<feature type="transmembrane region" description="Helical" evidence="16">
    <location>
        <begin position="50"/>
        <end position="71"/>
    </location>
</feature>
<evidence type="ECO:0000313" key="18">
    <source>
        <dbReference type="EMBL" id="KAK3218750.1"/>
    </source>
</evidence>
<dbReference type="Gene3D" id="1.10.287.70">
    <property type="match status" value="1"/>
</dbReference>
<keyword evidence="3" id="KW-0813">Transport</keyword>
<keyword evidence="6 16" id="KW-0812">Transmembrane</keyword>
<dbReference type="PROSITE" id="PS50042">
    <property type="entry name" value="CNMP_BINDING_3"/>
    <property type="match status" value="1"/>
</dbReference>
<evidence type="ECO:0000259" key="17">
    <source>
        <dbReference type="PROSITE" id="PS50042"/>
    </source>
</evidence>
<feature type="transmembrane region" description="Helical" evidence="16">
    <location>
        <begin position="6"/>
        <end position="30"/>
    </location>
</feature>
<feature type="compositionally biased region" description="Polar residues" evidence="15">
    <location>
        <begin position="423"/>
        <end position="432"/>
    </location>
</feature>
<keyword evidence="8 16" id="KW-1133">Transmembrane helix</keyword>
<dbReference type="SUPFAM" id="SSF81324">
    <property type="entry name" value="Voltage-gated potassium channels"/>
    <property type="match status" value="1"/>
</dbReference>
<dbReference type="GO" id="GO:0005216">
    <property type="term" value="F:monoatomic ion channel activity"/>
    <property type="evidence" value="ECO:0007669"/>
    <property type="project" value="InterPro"/>
</dbReference>
<keyword evidence="4" id="KW-0140">cGMP</keyword>
<comment type="subcellular location">
    <subcellularLocation>
        <location evidence="1">Membrane</location>
        <topology evidence="1">Multi-pass membrane protein</topology>
    </subcellularLocation>
</comment>
<keyword evidence="10" id="KW-0406">Ion transport</keyword>
<dbReference type="InterPro" id="IPR014710">
    <property type="entry name" value="RmlC-like_jellyroll"/>
</dbReference>
<accession>A0AAE0AJD0</accession>
<evidence type="ECO:0000256" key="16">
    <source>
        <dbReference type="SAM" id="Phobius"/>
    </source>
</evidence>
<feature type="region of interest" description="Disordered" evidence="15">
    <location>
        <begin position="423"/>
        <end position="444"/>
    </location>
</feature>
<evidence type="ECO:0000256" key="6">
    <source>
        <dbReference type="ARBA" id="ARBA00022692"/>
    </source>
</evidence>
<evidence type="ECO:0000256" key="1">
    <source>
        <dbReference type="ARBA" id="ARBA00004141"/>
    </source>
</evidence>
<evidence type="ECO:0000256" key="13">
    <source>
        <dbReference type="ARBA" id="ARBA00023286"/>
    </source>
</evidence>
<dbReference type="Gene3D" id="2.60.120.10">
    <property type="entry name" value="Jelly Rolls"/>
    <property type="match status" value="1"/>
</dbReference>
<feature type="transmembrane region" description="Helical" evidence="16">
    <location>
        <begin position="173"/>
        <end position="197"/>
    </location>
</feature>
<dbReference type="SUPFAM" id="SSF51206">
    <property type="entry name" value="cAMP-binding domain-like"/>
    <property type="match status" value="1"/>
</dbReference>
<dbReference type="EMBL" id="JANJYJ010000004">
    <property type="protein sequence ID" value="KAK3218750.1"/>
    <property type="molecule type" value="Genomic_DNA"/>
</dbReference>
<evidence type="ECO:0000313" key="19">
    <source>
        <dbReference type="Proteomes" id="UP001281410"/>
    </source>
</evidence>
<gene>
    <name evidence="18" type="ORF">Dsin_012720</name>
</gene>
<evidence type="ECO:0000256" key="4">
    <source>
        <dbReference type="ARBA" id="ARBA00022535"/>
    </source>
</evidence>
<evidence type="ECO:0000256" key="10">
    <source>
        <dbReference type="ARBA" id="ARBA00023065"/>
    </source>
</evidence>
<keyword evidence="5" id="KW-0116">cAMP-binding</keyword>
<evidence type="ECO:0000256" key="12">
    <source>
        <dbReference type="ARBA" id="ARBA00023149"/>
    </source>
</evidence>
<keyword evidence="9" id="KW-0547">Nucleotide-binding</keyword>
<evidence type="ECO:0000256" key="11">
    <source>
        <dbReference type="ARBA" id="ARBA00023136"/>
    </source>
</evidence>
<dbReference type="GO" id="GO:0016020">
    <property type="term" value="C:membrane"/>
    <property type="evidence" value="ECO:0007669"/>
    <property type="project" value="UniProtKB-SubCell"/>
</dbReference>
<dbReference type="GO" id="GO:0030552">
    <property type="term" value="F:cAMP binding"/>
    <property type="evidence" value="ECO:0007669"/>
    <property type="project" value="UniProtKB-KW"/>
</dbReference>
<dbReference type="Proteomes" id="UP001281410">
    <property type="component" value="Unassembled WGS sequence"/>
</dbReference>
<evidence type="ECO:0000256" key="5">
    <source>
        <dbReference type="ARBA" id="ARBA00022566"/>
    </source>
</evidence>
<evidence type="ECO:0000256" key="14">
    <source>
        <dbReference type="ARBA" id="ARBA00023303"/>
    </source>
</evidence>
<dbReference type="Gene3D" id="1.10.287.630">
    <property type="entry name" value="Helix hairpin bin"/>
    <property type="match status" value="1"/>
</dbReference>
<evidence type="ECO:0000256" key="3">
    <source>
        <dbReference type="ARBA" id="ARBA00022448"/>
    </source>
</evidence>
<evidence type="ECO:0000256" key="9">
    <source>
        <dbReference type="ARBA" id="ARBA00022992"/>
    </source>
</evidence>
<keyword evidence="13" id="KW-1071">Ligand-gated ion channel</keyword>
<keyword evidence="19" id="KW-1185">Reference proteome</keyword>
<keyword evidence="7" id="KW-0112">Calmodulin-binding</keyword>
<keyword evidence="11 16" id="KW-0472">Membrane</keyword>
<name>A0AAE0AJD0_9ROSI</name>